<gene>
    <name evidence="9" type="primary">ftsH_1</name>
    <name evidence="9" type="ORF">EMLJLAPB_00144</name>
</gene>
<dbReference type="InterPro" id="IPR003960">
    <property type="entry name" value="ATPase_AAA_CS"/>
</dbReference>
<dbReference type="Pfam" id="PF02359">
    <property type="entry name" value="CDC48_N"/>
    <property type="match status" value="1"/>
</dbReference>
<dbReference type="Proteomes" id="UP000634805">
    <property type="component" value="Unassembled WGS sequence"/>
</dbReference>
<dbReference type="GO" id="GO:0016887">
    <property type="term" value="F:ATP hydrolysis activity"/>
    <property type="evidence" value="ECO:0007669"/>
    <property type="project" value="InterPro"/>
</dbReference>
<organism evidence="9 10">
    <name type="scientific">Candidatus Argoarchaeum ethanivorans</name>
    <dbReference type="NCBI Taxonomy" id="2608793"/>
    <lineage>
        <taxon>Archaea</taxon>
        <taxon>Methanobacteriati</taxon>
        <taxon>Methanobacteriota</taxon>
        <taxon>Stenosarchaea group</taxon>
        <taxon>Methanomicrobia</taxon>
        <taxon>Methanosarcinales</taxon>
        <taxon>Methanosarcinales incertae sedis</taxon>
        <taxon>GOM Arc I cluster</taxon>
        <taxon>Candidatus Argoarchaeum</taxon>
    </lineage>
</organism>
<dbReference type="InterPro" id="IPR029067">
    <property type="entry name" value="CDC48_domain_2-like_sf"/>
</dbReference>
<dbReference type="SUPFAM" id="SSF52540">
    <property type="entry name" value="P-loop containing nucleoside triphosphate hydrolases"/>
    <property type="match status" value="2"/>
</dbReference>
<dbReference type="InterPro" id="IPR003338">
    <property type="entry name" value="CDC4_N-term_subdom"/>
</dbReference>
<keyword evidence="5" id="KW-0175">Coiled coil</keyword>
<dbReference type="NCBIfam" id="TIGR01243">
    <property type="entry name" value="CDC48"/>
    <property type="match status" value="1"/>
</dbReference>
<dbReference type="InterPro" id="IPR005938">
    <property type="entry name" value="AAA_ATPase_CDC48"/>
</dbReference>
<dbReference type="PANTHER" id="PTHR23077">
    <property type="entry name" value="AAA-FAMILY ATPASE"/>
    <property type="match status" value="1"/>
</dbReference>
<dbReference type="SUPFAM" id="SSF54585">
    <property type="entry name" value="Cdc48 domain 2-like"/>
    <property type="match status" value="1"/>
</dbReference>
<dbReference type="InterPro" id="IPR041569">
    <property type="entry name" value="AAA_lid_3"/>
</dbReference>
<evidence type="ECO:0000259" key="8">
    <source>
        <dbReference type="SMART" id="SM01073"/>
    </source>
</evidence>
<feature type="domain" description="AAA+ ATPase" evidence="6">
    <location>
        <begin position="699"/>
        <end position="835"/>
    </location>
</feature>
<dbReference type="SMART" id="SM01073">
    <property type="entry name" value="CDC48_N"/>
    <property type="match status" value="1"/>
</dbReference>
<dbReference type="SMART" id="SM00382">
    <property type="entry name" value="AAA"/>
    <property type="match status" value="2"/>
</dbReference>
<dbReference type="InterPro" id="IPR027417">
    <property type="entry name" value="P-loop_NTPase"/>
</dbReference>
<dbReference type="GO" id="GO:0008237">
    <property type="term" value="F:metallopeptidase activity"/>
    <property type="evidence" value="ECO:0007669"/>
    <property type="project" value="UniProtKB-KW"/>
</dbReference>
<dbReference type="InterPro" id="IPR003959">
    <property type="entry name" value="ATPase_AAA_core"/>
</dbReference>
<feature type="domain" description="AAA+ ATPase" evidence="6">
    <location>
        <begin position="236"/>
        <end position="372"/>
    </location>
</feature>
<evidence type="ECO:0000259" key="6">
    <source>
        <dbReference type="SMART" id="SM00382"/>
    </source>
</evidence>
<evidence type="ECO:0000256" key="1">
    <source>
        <dbReference type="ARBA" id="ARBA00009833"/>
    </source>
</evidence>
<dbReference type="InterPro" id="IPR004201">
    <property type="entry name" value="Cdc48_dom2"/>
</dbReference>
<comment type="caution">
    <text evidence="9">The sequence shown here is derived from an EMBL/GenBank/DDBJ whole genome shotgun (WGS) entry which is preliminary data.</text>
</comment>
<keyword evidence="9" id="KW-0482">Metalloprotease</keyword>
<feature type="coiled-coil region" evidence="5">
    <location>
        <begin position="416"/>
        <end position="514"/>
    </location>
</feature>
<evidence type="ECO:0000259" key="7">
    <source>
        <dbReference type="SMART" id="SM01072"/>
    </source>
</evidence>
<dbReference type="SMART" id="SM01072">
    <property type="entry name" value="CDC48_2"/>
    <property type="match status" value="1"/>
</dbReference>
<evidence type="ECO:0000313" key="9">
    <source>
        <dbReference type="EMBL" id="CAD6491429.1"/>
    </source>
</evidence>
<keyword evidence="3" id="KW-0547">Nucleotide-binding</keyword>
<keyword evidence="4" id="KW-0067">ATP-binding</keyword>
<name>A0A811T7I1_9EURY</name>
<feature type="domain" description="CDC48 N-terminal subdomain" evidence="8">
    <location>
        <begin position="17"/>
        <end position="101"/>
    </location>
</feature>
<dbReference type="Pfam" id="PF02933">
    <property type="entry name" value="CDC48_2"/>
    <property type="match status" value="1"/>
</dbReference>
<keyword evidence="9" id="KW-0645">Protease</keyword>
<dbReference type="EMBL" id="CAJHIS010000002">
    <property type="protein sequence ID" value="CAD6491429.1"/>
    <property type="molecule type" value="Genomic_DNA"/>
</dbReference>
<evidence type="ECO:0000256" key="3">
    <source>
        <dbReference type="ARBA" id="ARBA00022741"/>
    </source>
</evidence>
<dbReference type="InterPro" id="IPR009010">
    <property type="entry name" value="Asp_de-COase-like_dom_sf"/>
</dbReference>
<dbReference type="EC" id="3.4.24.-" evidence="9"/>
<dbReference type="InterPro" id="IPR003593">
    <property type="entry name" value="AAA+_ATPase"/>
</dbReference>
<dbReference type="Gene3D" id="1.20.5.340">
    <property type="match status" value="1"/>
</dbReference>
<dbReference type="PROSITE" id="PS00674">
    <property type="entry name" value="AAA"/>
    <property type="match status" value="2"/>
</dbReference>
<dbReference type="Gene3D" id="1.10.8.60">
    <property type="match status" value="2"/>
</dbReference>
<dbReference type="Gene3D" id="3.40.50.300">
    <property type="entry name" value="P-loop containing nucleotide triphosphate hydrolases"/>
    <property type="match status" value="2"/>
</dbReference>
<dbReference type="FunFam" id="1.10.8.60:FF:000038">
    <property type="entry name" value="spermatogenesis-associated protein 5-like protein 1"/>
    <property type="match status" value="1"/>
</dbReference>
<dbReference type="FunFam" id="2.40.40.20:FF:000007">
    <property type="entry name" value="AAA family ATPase"/>
    <property type="match status" value="1"/>
</dbReference>
<dbReference type="FunFam" id="3.10.330.10:FF:000005">
    <property type="entry name" value="AAA family ATPase"/>
    <property type="match status" value="1"/>
</dbReference>
<dbReference type="Gene3D" id="3.10.330.10">
    <property type="match status" value="1"/>
</dbReference>
<dbReference type="Pfam" id="PF17862">
    <property type="entry name" value="AAA_lid_3"/>
    <property type="match status" value="2"/>
</dbReference>
<feature type="domain" description="CDC48" evidence="7">
    <location>
        <begin position="118"/>
        <end position="192"/>
    </location>
</feature>
<dbReference type="Gene3D" id="2.40.40.20">
    <property type="match status" value="1"/>
</dbReference>
<evidence type="ECO:0000256" key="2">
    <source>
        <dbReference type="ARBA" id="ARBA00022737"/>
    </source>
</evidence>
<keyword evidence="9" id="KW-0378">Hydrolase</keyword>
<reference evidence="9" key="1">
    <citation type="submission" date="2020-10" db="EMBL/GenBank/DDBJ databases">
        <authorList>
            <person name="Hahn C.J."/>
            <person name="Laso-Perez R."/>
            <person name="Vulcano F."/>
            <person name="Vaziourakis K.-M."/>
            <person name="Stokke R."/>
            <person name="Steen I.H."/>
            <person name="Teske A."/>
            <person name="Boetius A."/>
            <person name="Liebeke M."/>
            <person name="Amann R."/>
            <person name="Knittel K."/>
        </authorList>
    </citation>
    <scope>NUCLEOTIDE SEQUENCE</scope>
    <source>
        <strain evidence="9">Gfbio:e3339647-f889-4370-9287-4fb5cb688e4c:AG392D22_GoMArc1</strain>
    </source>
</reference>
<evidence type="ECO:0000313" key="10">
    <source>
        <dbReference type="Proteomes" id="UP000634805"/>
    </source>
</evidence>
<dbReference type="FunFam" id="3.40.50.300:FF:000012">
    <property type="entry name" value="Transitional endoplasmic reticulum ATPase"/>
    <property type="match status" value="1"/>
</dbReference>
<dbReference type="GO" id="GO:0005524">
    <property type="term" value="F:ATP binding"/>
    <property type="evidence" value="ECO:0007669"/>
    <property type="project" value="UniProtKB-KW"/>
</dbReference>
<evidence type="ECO:0000256" key="4">
    <source>
        <dbReference type="ARBA" id="ARBA00022840"/>
    </source>
</evidence>
<accession>A0A811T7I1</accession>
<sequence>MSYIFTSQEECHIQQIKLKIAKAYPNDSGRGIARLDPQTLLTLKLSPGDIIEIVGKKITGAKVWRADRTDWDQGTIRVDGFIRQNAEASIGDVVKVQKADVHDAVKVVLAPTEGARIQFGGDAPGMVKKQVLKRPIARGDVIPVMSTMEHPFLGRVVTGQAIPLIAAETVPDGVVLITSETELILHEKPISGFESMATGITYEDVGGLSKEIQRVREMIELPMKHPEIFNKLGIEPPKGILLHGPSGTGKTLIAKAVANESGAHFISIAGPEIMSKYYGESEHNMREIFEEASQNAPAIIFIDELDSIAPKREEVTGEVERRVVAQLLTMMDGLEERGEVVVIGATNRIDAVDPALRRPGRFDREIEIGVPNREERKEIFQIHTQGMPIYHWEKDVVAKVLLEELSSFEKNSTVRISKNISKIESLELEKSDIERELKEIKGELERLEEERVKAEGPLIQRILSVISNKQGQIKHLKSRIEDLEKEIENNKNDIKKLEKDIAAINEINEAIKEKKSILESIAADISEIKHIKSIREPEDIRNTFPDKILQQKDEKIRKIKETLLDLNVVSPEYIKKVIEDSTAAMLDHLASTTHGFVGADVSALAKEAAMNALHRYLPQINLDEEIPKELLESMRVVQKDFDDALKEVEPSAMREALIEIPTNTWKDVGGLEKVRQEILETVEWPLTQPEKFKKMGIRPPKGILLYGPPGTGKTLIAKAVANETAANFISIRGPQLLSKWMGESEKAIRNIFKKAKQVSPSIIFFDEIDAIAQVRGSETNRATERMVNQLLTEIDGLEVLEDVIIIAATNRPDIIDPALIRSGRFDRMVLLESPSKTGRLEIFKIHTRDTPLSSDVDFEELKEVTEGYTGADIEAVCREAVMLALRENINTEKIEMEHFREALKKVRPSLAENIMDYYERLKDQFKGGKPKEQKSYIGYR</sequence>
<comment type="similarity">
    <text evidence="1">Belongs to the AAA ATPase family. CDC48 subfamily.</text>
</comment>
<dbReference type="AlphaFoldDB" id="A0A811T7I1"/>
<proteinExistence type="inferred from homology"/>
<dbReference type="FunFam" id="3.40.50.300:FF:000018">
    <property type="entry name" value="Cell division control 48"/>
    <property type="match status" value="1"/>
</dbReference>
<protein>
    <submittedName>
        <fullName evidence="9">ATP-dependent zinc metalloprotease FtsH</fullName>
        <ecNumber evidence="9">3.4.24.-</ecNumber>
    </submittedName>
</protein>
<dbReference type="InterPro" id="IPR050168">
    <property type="entry name" value="AAA_ATPase_domain"/>
</dbReference>
<dbReference type="Pfam" id="PF00004">
    <property type="entry name" value="AAA"/>
    <property type="match status" value="2"/>
</dbReference>
<dbReference type="SUPFAM" id="SSF50692">
    <property type="entry name" value="ADC-like"/>
    <property type="match status" value="1"/>
</dbReference>
<dbReference type="GO" id="GO:0006508">
    <property type="term" value="P:proteolysis"/>
    <property type="evidence" value="ECO:0007669"/>
    <property type="project" value="UniProtKB-KW"/>
</dbReference>
<keyword evidence="2" id="KW-0677">Repeat</keyword>
<dbReference type="PANTHER" id="PTHR23077:SF201">
    <property type="entry name" value="PROTEIN CDCH"/>
    <property type="match status" value="1"/>
</dbReference>
<evidence type="ECO:0000256" key="5">
    <source>
        <dbReference type="SAM" id="Coils"/>
    </source>
</evidence>